<evidence type="ECO:0000259" key="2">
    <source>
        <dbReference type="Pfam" id="PF10091"/>
    </source>
</evidence>
<dbReference type="RefSeq" id="WP_091460452.1">
    <property type="nucleotide sequence ID" value="NZ_FMHU01000002.1"/>
</dbReference>
<sequence length="520" mass="56680">MRRRSVLTLAAGVPAALLTPPAARAGTPVGVPAPPLADPPRQLLLRYAEDTWRSMTAMVDPGTGLPADNVDADLSATSRSRYTSPTNIGCLIWSAVVARELGLVSRGETRRRVRAALEALACLERHPYSGMFYNWYDPATGQLLRTWPVDGSTVHPFLSSVDNAWLAAALIVAGNDDPALRASAGRLLAGMDFGFYYDANARGAEFGAGLLRGGFWPERPPNGGVEDNYRGRGPNVWYTGHHYGTLNSETRIGSYVAIALGQVPREHYFAMWRTFEPNCDWSWQELKPVGEDRELLGIRVFEGAYRHRGRQYVPSWGGSMFEALMPDLLVPEARWAPDSWGRNHPVFVQGQIDHGLHEARYGHWGFSPSSNPAGGYREYGVDPMGLDPDGYPSDQERTRVNLGFDGCRDAEPLPTGYGDGVVTPHAVFLALPYAPAEAVDQLARLRADFDCYGPGGFHDAVAVRSGAVAHRHLALDQGMVLGALGNLLAGDVLRRRFAPGPATERLRPLLGIEEFAVPVG</sequence>
<reference evidence="4" key="1">
    <citation type="submission" date="2016-06" db="EMBL/GenBank/DDBJ databases">
        <authorList>
            <person name="Varghese N."/>
        </authorList>
    </citation>
    <scope>NUCLEOTIDE SEQUENCE [LARGE SCALE GENOMIC DNA]</scope>
    <source>
        <strain evidence="4">DSM 46123</strain>
    </source>
</reference>
<organism evidence="3 4">
    <name type="scientific">Micromonospora inyonensis</name>
    <dbReference type="NCBI Taxonomy" id="47866"/>
    <lineage>
        <taxon>Bacteria</taxon>
        <taxon>Bacillati</taxon>
        <taxon>Actinomycetota</taxon>
        <taxon>Actinomycetes</taxon>
        <taxon>Micromonosporales</taxon>
        <taxon>Micromonosporaceae</taxon>
        <taxon>Micromonospora</taxon>
    </lineage>
</organism>
<keyword evidence="4" id="KW-1185">Reference proteome</keyword>
<evidence type="ECO:0000313" key="3">
    <source>
        <dbReference type="EMBL" id="SCL24572.1"/>
    </source>
</evidence>
<dbReference type="EMBL" id="FMHU01000002">
    <property type="protein sequence ID" value="SCL24572.1"/>
    <property type="molecule type" value="Genomic_DNA"/>
</dbReference>
<keyword evidence="1" id="KW-0732">Signal</keyword>
<evidence type="ECO:0000313" key="4">
    <source>
        <dbReference type="Proteomes" id="UP000198906"/>
    </source>
</evidence>
<gene>
    <name evidence="3" type="ORF">GA0074694_3969</name>
</gene>
<feature type="chain" id="PRO_5008745461" description="Glycoamylase-like domain-containing protein" evidence="1">
    <location>
        <begin position="26"/>
        <end position="520"/>
    </location>
</feature>
<feature type="domain" description="Glycoamylase-like" evidence="2">
    <location>
        <begin position="306"/>
        <end position="490"/>
    </location>
</feature>
<protein>
    <recommendedName>
        <fullName evidence="2">Glycoamylase-like domain-containing protein</fullName>
    </recommendedName>
</protein>
<dbReference type="Pfam" id="PF10091">
    <property type="entry name" value="Glycoamylase"/>
    <property type="match status" value="1"/>
</dbReference>
<proteinExistence type="predicted"/>
<dbReference type="Proteomes" id="UP000198906">
    <property type="component" value="Unassembled WGS sequence"/>
</dbReference>
<feature type="signal peptide" evidence="1">
    <location>
        <begin position="1"/>
        <end position="25"/>
    </location>
</feature>
<dbReference type="Gene3D" id="1.50.10.140">
    <property type="match status" value="1"/>
</dbReference>
<dbReference type="InterPro" id="IPR019282">
    <property type="entry name" value="Glycoamylase-like_cons_dom"/>
</dbReference>
<dbReference type="STRING" id="47866.GA0074694_3969"/>
<accession>A0A1C6S514</accession>
<name>A0A1C6S514_9ACTN</name>
<evidence type="ECO:0000256" key="1">
    <source>
        <dbReference type="SAM" id="SignalP"/>
    </source>
</evidence>
<dbReference type="AlphaFoldDB" id="A0A1C6S514"/>